<dbReference type="GO" id="GO:0051082">
    <property type="term" value="F:unfolded protein binding"/>
    <property type="evidence" value="ECO:0007669"/>
    <property type="project" value="InterPro"/>
</dbReference>
<dbReference type="InterPro" id="IPR002423">
    <property type="entry name" value="Cpn60/GroEL/TCP-1"/>
</dbReference>
<evidence type="ECO:0000313" key="11">
    <source>
        <dbReference type="EMBL" id="CAE8650855.1"/>
    </source>
</evidence>
<dbReference type="SUPFAM" id="SSF52029">
    <property type="entry name" value="GroEL apical domain-like"/>
    <property type="match status" value="1"/>
</dbReference>
<evidence type="ECO:0000256" key="6">
    <source>
        <dbReference type="ARBA" id="ARBA00022840"/>
    </source>
</evidence>
<sequence length="1054" mass="114133">MPRDKVEKTSSRSKDEGKDDGKDAGTASVATSQTSETRSVGSELPAWVQPDAKLRWWSESQKRHNTVSVTKIDDKKKVVIVTFASDKSVWKSVPFSKIGRKDCPLQNAETPSSIGDAKPKAQADSASKESDEEKPNEDGTSTPDWWKQEKSKLLDKTVPKPRIARRSQQLASEVVVSSTEPLVLAKMQDAVRGRFAAEELALFGNFGCGSDAGEWNGASGEWSAASGGVKGCEFCEALMGETGEAGSVKLEVCTEDPTGVRVRVCRNASAFSDMSEACVPLRCRTGETSEVCEVSRSRSSFWAGMGVEILHPQGGEVHGRGEMSKCCFVQCVMNRFSQTSVEDKREVGEPVVEWFVRGKSPVMLKRAGLLTEMLQRGKETVTQPAPCLDRAGCDGFASVGGVPSVFVLFGKFVGEAIDVVRLWGIFREWVPHSYIKKKGLQSLGQEKLVSLEKWEDVDYGVMDSSYSTTRESKAISRRKIEVPITETQVRVSGGLEPTGSVANTSGDHVADELWENPGFVLQAACAAAFGKPEFSAAEKGMDVRMSNILAARAVADTVRTSLGPKGMDKMIMDPKGQVIISNDGATILAKMKLTHPTAKMMAELSKSQDIEAGDGTTSVVVIAGALLQASERLLAKGIHPQTITEAFLKAADKAEQILQEISIPVDLTNREQLIQAAVTSLSSKVVSQESDTLAPIAVDAVLKVIDPKTATNVDLNDIRLVPKLGATTDETELIEGLALTQRIARNAGGPTRIEKAKIGLIQFCLSAPKTDMESNIQVRDYTQMDRLLREERTLLAKMVKQIAKTGCNVLLVQKSILRDSVTDLSLDFCAKAKIMVVRDIERDDVEFISKILGVEAASSLDTFTEDKLAKADLVCEQNLGTELGSIIRFTGLHTTTEGGCVSVLVRATNALLLDETERSIHDALCVVRSLVKKKALIAGGSAPEMEVSQKLAAWARTVGGVTAVCIEHYAEALELIPYTLAENAGMNAVEIVTELRAAHARGEKYVGINVKKRCVSNMLEDQVIQPLLVSVSALTMATESVRMILKIDDIVITR</sequence>
<dbReference type="SUPFAM" id="SSF48592">
    <property type="entry name" value="GroEL equatorial domain-like"/>
    <property type="match status" value="1"/>
</dbReference>
<dbReference type="Gene3D" id="3.50.7.10">
    <property type="entry name" value="GroEL"/>
    <property type="match status" value="1"/>
</dbReference>
<evidence type="ECO:0000256" key="5">
    <source>
        <dbReference type="ARBA" id="ARBA00022741"/>
    </source>
</evidence>
<evidence type="ECO:0000313" key="12">
    <source>
        <dbReference type="Proteomes" id="UP000626109"/>
    </source>
</evidence>
<evidence type="ECO:0000256" key="7">
    <source>
        <dbReference type="ARBA" id="ARBA00023186"/>
    </source>
</evidence>
<feature type="compositionally biased region" description="Polar residues" evidence="10">
    <location>
        <begin position="28"/>
        <end position="40"/>
    </location>
</feature>
<dbReference type="CDD" id="cd03338">
    <property type="entry name" value="TCP1_delta"/>
    <property type="match status" value="1"/>
</dbReference>
<evidence type="ECO:0000256" key="4">
    <source>
        <dbReference type="ARBA" id="ARBA00022490"/>
    </source>
</evidence>
<dbReference type="Proteomes" id="UP000626109">
    <property type="component" value="Unassembled WGS sequence"/>
</dbReference>
<evidence type="ECO:0000256" key="8">
    <source>
        <dbReference type="RuleBase" id="RU004187"/>
    </source>
</evidence>
<dbReference type="InterPro" id="IPR027409">
    <property type="entry name" value="GroEL-like_apical_dom_sf"/>
</dbReference>
<dbReference type="PROSITE" id="PS00751">
    <property type="entry name" value="TCP1_2"/>
    <property type="match status" value="1"/>
</dbReference>
<evidence type="ECO:0000256" key="10">
    <source>
        <dbReference type="SAM" id="MobiDB-lite"/>
    </source>
</evidence>
<dbReference type="SUPFAM" id="SSF54849">
    <property type="entry name" value="GroEL-intermediate domain like"/>
    <property type="match status" value="1"/>
</dbReference>
<keyword evidence="5 8" id="KW-0547">Nucleotide-binding</keyword>
<dbReference type="InterPro" id="IPR027413">
    <property type="entry name" value="GROEL-like_equatorial_sf"/>
</dbReference>
<evidence type="ECO:0000256" key="9">
    <source>
        <dbReference type="RuleBase" id="RU004192"/>
    </source>
</evidence>
<dbReference type="PANTHER" id="PTHR11353">
    <property type="entry name" value="CHAPERONIN"/>
    <property type="match status" value="1"/>
</dbReference>
<feature type="region of interest" description="Disordered" evidence="10">
    <location>
        <begin position="1"/>
        <end position="48"/>
    </location>
</feature>
<dbReference type="EMBL" id="CAJNNW010009295">
    <property type="protein sequence ID" value="CAE8650855.1"/>
    <property type="molecule type" value="Genomic_DNA"/>
</dbReference>
<dbReference type="FunFam" id="3.50.7.10:FF:000010">
    <property type="entry name" value="T-complex protein 1 subunit delta"/>
    <property type="match status" value="1"/>
</dbReference>
<protein>
    <recommendedName>
        <fullName evidence="3 9">T-complex protein 1 subunit delta</fullName>
    </recommendedName>
</protein>
<evidence type="ECO:0000256" key="2">
    <source>
        <dbReference type="ARBA" id="ARBA00008020"/>
    </source>
</evidence>
<dbReference type="GO" id="GO:0016887">
    <property type="term" value="F:ATP hydrolysis activity"/>
    <property type="evidence" value="ECO:0007669"/>
    <property type="project" value="InterPro"/>
</dbReference>
<dbReference type="InterPro" id="IPR012717">
    <property type="entry name" value="Chap_CCT_delta"/>
</dbReference>
<dbReference type="InterPro" id="IPR053374">
    <property type="entry name" value="TCP-1_chaperonin"/>
</dbReference>
<organism evidence="11 12">
    <name type="scientific">Polarella glacialis</name>
    <name type="common">Dinoflagellate</name>
    <dbReference type="NCBI Taxonomy" id="89957"/>
    <lineage>
        <taxon>Eukaryota</taxon>
        <taxon>Sar</taxon>
        <taxon>Alveolata</taxon>
        <taxon>Dinophyceae</taxon>
        <taxon>Suessiales</taxon>
        <taxon>Suessiaceae</taxon>
        <taxon>Polarella</taxon>
    </lineage>
</organism>
<feature type="region of interest" description="Disordered" evidence="10">
    <location>
        <begin position="99"/>
        <end position="152"/>
    </location>
</feature>
<gene>
    <name evidence="11" type="ORF">PGLA2088_LOCUS8642</name>
</gene>
<evidence type="ECO:0000256" key="3">
    <source>
        <dbReference type="ARBA" id="ARBA00016107"/>
    </source>
</evidence>
<keyword evidence="6 8" id="KW-0067">ATP-binding</keyword>
<dbReference type="GO" id="GO:0005524">
    <property type="term" value="F:ATP binding"/>
    <property type="evidence" value="ECO:0007669"/>
    <property type="project" value="UniProtKB-KW"/>
</dbReference>
<dbReference type="PRINTS" id="PR00304">
    <property type="entry name" value="TCOMPLEXTCP1"/>
</dbReference>
<keyword evidence="4" id="KW-0963">Cytoplasm</keyword>
<evidence type="ECO:0000256" key="1">
    <source>
        <dbReference type="ARBA" id="ARBA00004496"/>
    </source>
</evidence>
<dbReference type="Gene3D" id="3.30.260.10">
    <property type="entry name" value="TCP-1-like chaperonin intermediate domain"/>
    <property type="match status" value="1"/>
</dbReference>
<feature type="compositionally biased region" description="Basic and acidic residues" evidence="10">
    <location>
        <begin position="117"/>
        <end position="137"/>
    </location>
</feature>
<dbReference type="PROSITE" id="PS00995">
    <property type="entry name" value="TCP1_3"/>
    <property type="match status" value="1"/>
</dbReference>
<proteinExistence type="inferred from homology"/>
<dbReference type="NCBIfam" id="NF041082">
    <property type="entry name" value="thermosome_alpha"/>
    <property type="match status" value="1"/>
</dbReference>
<dbReference type="Gene3D" id="1.10.560.10">
    <property type="entry name" value="GroEL-like equatorial domain"/>
    <property type="match status" value="1"/>
</dbReference>
<comment type="subcellular location">
    <subcellularLocation>
        <location evidence="1">Cytoplasm</location>
    </subcellularLocation>
</comment>
<name>A0A813IKQ9_POLGL</name>
<dbReference type="InterPro" id="IPR002194">
    <property type="entry name" value="Chaperonin_TCP-1_CS"/>
</dbReference>
<feature type="compositionally biased region" description="Basic and acidic residues" evidence="10">
    <location>
        <begin position="1"/>
        <end position="23"/>
    </location>
</feature>
<dbReference type="GO" id="GO:0005737">
    <property type="term" value="C:cytoplasm"/>
    <property type="evidence" value="ECO:0007669"/>
    <property type="project" value="UniProtKB-SubCell"/>
</dbReference>
<dbReference type="Pfam" id="PF00118">
    <property type="entry name" value="Cpn60_TCP1"/>
    <property type="match status" value="1"/>
</dbReference>
<dbReference type="InterPro" id="IPR054827">
    <property type="entry name" value="thermosome_alpha"/>
</dbReference>
<dbReference type="InterPro" id="IPR017998">
    <property type="entry name" value="Chaperone_TCP-1"/>
</dbReference>
<dbReference type="InterPro" id="IPR027410">
    <property type="entry name" value="TCP-1-like_intermed_sf"/>
</dbReference>
<dbReference type="GO" id="GO:0140662">
    <property type="term" value="F:ATP-dependent protein folding chaperone"/>
    <property type="evidence" value="ECO:0007669"/>
    <property type="project" value="InterPro"/>
</dbReference>
<dbReference type="NCBIfam" id="NF041083">
    <property type="entry name" value="thermosome_beta"/>
    <property type="match status" value="1"/>
</dbReference>
<keyword evidence="7 8" id="KW-0143">Chaperone</keyword>
<dbReference type="NCBIfam" id="TIGR02342">
    <property type="entry name" value="chap_CCT_delta"/>
    <property type="match status" value="1"/>
</dbReference>
<comment type="caution">
    <text evidence="11">The sequence shown here is derived from an EMBL/GenBank/DDBJ whole genome shotgun (WGS) entry which is preliminary data.</text>
</comment>
<accession>A0A813IKQ9</accession>
<comment type="similarity">
    <text evidence="2 8">Belongs to the TCP-1 chaperonin family.</text>
</comment>
<reference evidence="11" key="1">
    <citation type="submission" date="2021-02" db="EMBL/GenBank/DDBJ databases">
        <authorList>
            <person name="Dougan E. K."/>
            <person name="Rhodes N."/>
            <person name="Thang M."/>
            <person name="Chan C."/>
        </authorList>
    </citation>
    <scope>NUCLEOTIDE SEQUENCE</scope>
</reference>
<dbReference type="PROSITE" id="PS00750">
    <property type="entry name" value="TCP1_1"/>
    <property type="match status" value="1"/>
</dbReference>
<dbReference type="AlphaFoldDB" id="A0A813IKQ9"/>